<keyword evidence="2" id="KW-0813">Transport</keyword>
<dbReference type="PANTHER" id="PTHR30561:SF0">
    <property type="entry name" value="GUANIDINIUM EXPORTER"/>
    <property type="match status" value="1"/>
</dbReference>
<evidence type="ECO:0000256" key="7">
    <source>
        <dbReference type="RuleBase" id="RU003942"/>
    </source>
</evidence>
<proteinExistence type="inferred from homology"/>
<feature type="transmembrane region" description="Helical" evidence="8">
    <location>
        <begin position="57"/>
        <end position="78"/>
    </location>
</feature>
<evidence type="ECO:0000313" key="9">
    <source>
        <dbReference type="EMBL" id="MBP1933799.1"/>
    </source>
</evidence>
<gene>
    <name evidence="9" type="ORF">J2Z37_003812</name>
</gene>
<accession>A0ABS4GU59</accession>
<dbReference type="PANTHER" id="PTHR30561">
    <property type="entry name" value="SMR FAMILY PROTON-DEPENDENT DRUG EFFLUX TRANSPORTER SUGE"/>
    <property type="match status" value="1"/>
</dbReference>
<dbReference type="Pfam" id="PF00893">
    <property type="entry name" value="Multi_Drug_Res"/>
    <property type="match status" value="1"/>
</dbReference>
<dbReference type="InterPro" id="IPR045324">
    <property type="entry name" value="Small_multidrug_res"/>
</dbReference>
<keyword evidence="5 8" id="KW-1133">Transmembrane helix</keyword>
<keyword evidence="6 8" id="KW-0472">Membrane</keyword>
<evidence type="ECO:0000256" key="4">
    <source>
        <dbReference type="ARBA" id="ARBA00022692"/>
    </source>
</evidence>
<dbReference type="InterPro" id="IPR037185">
    <property type="entry name" value="EmrE-like"/>
</dbReference>
<name>A0ABS4GU59_9BACL</name>
<organism evidence="9 10">
    <name type="scientific">Ammoniphilus resinae</name>
    <dbReference type="NCBI Taxonomy" id="861532"/>
    <lineage>
        <taxon>Bacteria</taxon>
        <taxon>Bacillati</taxon>
        <taxon>Bacillota</taxon>
        <taxon>Bacilli</taxon>
        <taxon>Bacillales</taxon>
        <taxon>Paenibacillaceae</taxon>
        <taxon>Aneurinibacillus group</taxon>
        <taxon>Ammoniphilus</taxon>
    </lineage>
</organism>
<dbReference type="SUPFAM" id="SSF103481">
    <property type="entry name" value="Multidrug resistance efflux transporter EmrE"/>
    <property type="match status" value="1"/>
</dbReference>
<sequence length="104" mass="11164">MNWVILIVAGVFEMVGVIGITKVNQSPSVKSYLIMFGGFVLSFSFLSLAMKGISMGTAYAVWSGIGTVGSTLVGMYRYGEPKDARRLFFIAMIIGSVVGLKLIS</sequence>
<feature type="transmembrane region" description="Helical" evidence="8">
    <location>
        <begin position="84"/>
        <end position="103"/>
    </location>
</feature>
<evidence type="ECO:0000256" key="2">
    <source>
        <dbReference type="ARBA" id="ARBA00022448"/>
    </source>
</evidence>
<feature type="transmembrane region" description="Helical" evidence="8">
    <location>
        <begin position="29"/>
        <end position="50"/>
    </location>
</feature>
<keyword evidence="10" id="KW-1185">Reference proteome</keyword>
<comment type="similarity">
    <text evidence="7">Belongs to the drug/metabolite transporter (DMT) superfamily. Small multidrug resistance (SMR) (TC 2.A.7.1) family.</text>
</comment>
<dbReference type="Gene3D" id="1.10.3730.20">
    <property type="match status" value="1"/>
</dbReference>
<comment type="caution">
    <text evidence="9">The sequence shown here is derived from an EMBL/GenBank/DDBJ whole genome shotgun (WGS) entry which is preliminary data.</text>
</comment>
<evidence type="ECO:0000256" key="6">
    <source>
        <dbReference type="ARBA" id="ARBA00023136"/>
    </source>
</evidence>
<evidence type="ECO:0000256" key="5">
    <source>
        <dbReference type="ARBA" id="ARBA00022989"/>
    </source>
</evidence>
<dbReference type="EMBL" id="JAGGKT010000013">
    <property type="protein sequence ID" value="MBP1933799.1"/>
    <property type="molecule type" value="Genomic_DNA"/>
</dbReference>
<keyword evidence="4 7" id="KW-0812">Transmembrane</keyword>
<dbReference type="Proteomes" id="UP001519343">
    <property type="component" value="Unassembled WGS sequence"/>
</dbReference>
<comment type="subcellular location">
    <subcellularLocation>
        <location evidence="1 7">Cell membrane</location>
        <topology evidence="1 7">Multi-pass membrane protein</topology>
    </subcellularLocation>
</comment>
<reference evidence="9 10" key="1">
    <citation type="submission" date="2021-03" db="EMBL/GenBank/DDBJ databases">
        <title>Genomic Encyclopedia of Type Strains, Phase IV (KMG-IV): sequencing the most valuable type-strain genomes for metagenomic binning, comparative biology and taxonomic classification.</title>
        <authorList>
            <person name="Goeker M."/>
        </authorList>
    </citation>
    <scope>NUCLEOTIDE SEQUENCE [LARGE SCALE GENOMIC DNA]</scope>
    <source>
        <strain evidence="9 10">DSM 24738</strain>
    </source>
</reference>
<evidence type="ECO:0000256" key="3">
    <source>
        <dbReference type="ARBA" id="ARBA00022475"/>
    </source>
</evidence>
<evidence type="ECO:0000256" key="1">
    <source>
        <dbReference type="ARBA" id="ARBA00004651"/>
    </source>
</evidence>
<evidence type="ECO:0000256" key="8">
    <source>
        <dbReference type="SAM" id="Phobius"/>
    </source>
</evidence>
<dbReference type="RefSeq" id="WP_209811807.1">
    <property type="nucleotide sequence ID" value="NZ_JAGGKT010000013.1"/>
</dbReference>
<evidence type="ECO:0000313" key="10">
    <source>
        <dbReference type="Proteomes" id="UP001519343"/>
    </source>
</evidence>
<dbReference type="InterPro" id="IPR000390">
    <property type="entry name" value="Small_drug/metabolite_transptr"/>
</dbReference>
<protein>
    <submittedName>
        <fullName evidence="9">Paired small multidrug resistance pump</fullName>
    </submittedName>
</protein>
<keyword evidence="3" id="KW-1003">Cell membrane</keyword>